<dbReference type="EMBL" id="DVLP01000029">
    <property type="protein sequence ID" value="HIT74138.1"/>
    <property type="molecule type" value="Genomic_DNA"/>
</dbReference>
<protein>
    <recommendedName>
        <fullName evidence="2">GTPase-associated protein 1 middle domain-containing protein</fullName>
    </recommendedName>
</protein>
<dbReference type="Proteomes" id="UP000886842">
    <property type="component" value="Unassembled WGS sequence"/>
</dbReference>
<accession>A0A9D1GUQ9</accession>
<evidence type="ECO:0000313" key="3">
    <source>
        <dbReference type="EMBL" id="HIT74138.1"/>
    </source>
</evidence>
<evidence type="ECO:0000256" key="1">
    <source>
        <dbReference type="SAM" id="MobiDB-lite"/>
    </source>
</evidence>
<proteinExistence type="predicted"/>
<comment type="caution">
    <text evidence="3">The sequence shown here is derived from an EMBL/GenBank/DDBJ whole genome shotgun (WGS) entry which is preliminary data.</text>
</comment>
<reference evidence="3" key="2">
    <citation type="journal article" date="2021" name="PeerJ">
        <title>Extensive microbial diversity within the chicken gut microbiome revealed by metagenomics and culture.</title>
        <authorList>
            <person name="Gilroy R."/>
            <person name="Ravi A."/>
            <person name="Getino M."/>
            <person name="Pursley I."/>
            <person name="Horton D.L."/>
            <person name="Alikhan N.F."/>
            <person name="Baker D."/>
            <person name="Gharbi K."/>
            <person name="Hall N."/>
            <person name="Watson M."/>
            <person name="Adriaenssens E.M."/>
            <person name="Foster-Nyarko E."/>
            <person name="Jarju S."/>
            <person name="Secka A."/>
            <person name="Antonio M."/>
            <person name="Oren A."/>
            <person name="Chaudhuri R.R."/>
            <person name="La Ragione R."/>
            <person name="Hildebrand F."/>
            <person name="Pallen M.J."/>
        </authorList>
    </citation>
    <scope>NUCLEOTIDE SEQUENCE</scope>
    <source>
        <strain evidence="3">ChiGjej1B1-24693</strain>
    </source>
</reference>
<reference evidence="3" key="1">
    <citation type="submission" date="2020-10" db="EMBL/GenBank/DDBJ databases">
        <authorList>
            <person name="Gilroy R."/>
        </authorList>
    </citation>
    <scope>NUCLEOTIDE SEQUENCE</scope>
    <source>
        <strain evidence="3">ChiGjej1B1-24693</strain>
    </source>
</reference>
<dbReference type="AlphaFoldDB" id="A0A9D1GUQ9"/>
<sequence>MEILVHHDSRHGDEPVDAENVRLAARSEGIGAADDAAVRDTRDHPVPGFTGTDRPTGQPSFSHRVRDGRHYLSRGTPTSDGEWITTVVLEPTEAGPWDPAQAFFSSHWPLGDPDQSDVALWDGLGEHPGAMNPDRLRFFLLAEPWAEPALPAVLTMLDDAVARRRRLALRYSDLRRSARVVAALCQLLTEDEAWGLEFSLPSVEPDRRTSTVFGIHTELTPEWDSSHSDDLDAHVLDLETRTHSSVVVTEAARRHAQWFTSAPDEDLPAALDAVRLSRTWARRVDSATAARAVEALTEDAETTTVQQASAACRVLAGLARVGGDELDGHADALAALVLRAHDPGPGLVVPVVDALIAVHGAEAAGAARTLARALLELTAVEAAAITTWEAAVAEGEVEAAPEIEWPDDAESEQIGGLIAETAARCSDSVLVDYLRLVGPLHPAPPLFEQVIDRAADRWLHHPDQMPPGPWAGRTAALRLLAPQLLQRFDDDDLDALHELRGGVWTGLASEVDDTGLGEQARERLAAWLGLPTHLAAGDEERRDNLQRVAEVLPERAWVLFLGTGDDMNPEELIVWVRCRRRIEHSLAEEIVHRLGNTEAEDHGRGRPMISALAELAQIDVEHDELRSWIDNDHRVRKLWQRAHDEHDAVPNPALVTLADHHREVVHLDHGEIVDAIHGLDDAVTATRIAEPDLDRISDLLRDRLDEELRHAQLPALAAALRLMELPDDHWWALAKDALDEVWDDRALEAVRTELATKAMHLVPEQRRQLALYQQDQADGRLGRGLRRTGVSLAELARAVFRRR</sequence>
<dbReference type="Pfam" id="PF20014">
    <property type="entry name" value="GAP1-M"/>
    <property type="match status" value="1"/>
</dbReference>
<evidence type="ECO:0000313" key="4">
    <source>
        <dbReference type="Proteomes" id="UP000886842"/>
    </source>
</evidence>
<feature type="region of interest" description="Disordered" evidence="1">
    <location>
        <begin position="40"/>
        <end position="64"/>
    </location>
</feature>
<feature type="domain" description="GTPase-associated protein 1 middle" evidence="2">
    <location>
        <begin position="142"/>
        <end position="238"/>
    </location>
</feature>
<organism evidence="3 4">
    <name type="scientific">Candidatus Avipropionibacterium avicola</name>
    <dbReference type="NCBI Taxonomy" id="2840701"/>
    <lineage>
        <taxon>Bacteria</taxon>
        <taxon>Bacillati</taxon>
        <taxon>Actinomycetota</taxon>
        <taxon>Actinomycetes</taxon>
        <taxon>Propionibacteriales</taxon>
        <taxon>Propionibacteriaceae</taxon>
        <taxon>Propionibacteriaceae incertae sedis</taxon>
        <taxon>Candidatus Avipropionibacterium</taxon>
    </lineage>
</organism>
<dbReference type="InterPro" id="IPR045401">
    <property type="entry name" value="GAP1-M"/>
</dbReference>
<gene>
    <name evidence="3" type="ORF">IAA98_00960</name>
</gene>
<evidence type="ECO:0000259" key="2">
    <source>
        <dbReference type="Pfam" id="PF20014"/>
    </source>
</evidence>
<name>A0A9D1GUQ9_9ACTN</name>